<dbReference type="Gene3D" id="2.130.10.130">
    <property type="entry name" value="Integrin alpha, N-terminal"/>
    <property type="match status" value="2"/>
</dbReference>
<dbReference type="InterPro" id="IPR006530">
    <property type="entry name" value="YD"/>
</dbReference>
<protein>
    <submittedName>
        <fullName evidence="2">Uncharacterized protein</fullName>
    </submittedName>
</protein>
<dbReference type="Pfam" id="PF05593">
    <property type="entry name" value="RHS_repeat"/>
    <property type="match status" value="1"/>
</dbReference>
<dbReference type="RefSeq" id="WP_060819087.1">
    <property type="nucleotide sequence ID" value="NZ_LIRB01000081.1"/>
</dbReference>
<evidence type="ECO:0000313" key="3">
    <source>
        <dbReference type="Proteomes" id="UP000070475"/>
    </source>
</evidence>
<dbReference type="NCBIfam" id="TIGR01643">
    <property type="entry name" value="YD_repeat_2x"/>
    <property type="match status" value="1"/>
</dbReference>
<gene>
    <name evidence="2" type="ORF">AMQ84_01350</name>
</gene>
<dbReference type="SUPFAM" id="SSF69318">
    <property type="entry name" value="Integrin alpha N-terminal domain"/>
    <property type="match status" value="2"/>
</dbReference>
<evidence type="ECO:0000256" key="1">
    <source>
        <dbReference type="ARBA" id="ARBA00022729"/>
    </source>
</evidence>
<dbReference type="EMBL" id="LIRB01000081">
    <property type="protein sequence ID" value="KWX81032.1"/>
    <property type="molecule type" value="Genomic_DNA"/>
</dbReference>
<dbReference type="AlphaFoldDB" id="A0A132UBW7"/>
<keyword evidence="1" id="KW-0732">Signal</keyword>
<accession>A0A132UBW7</accession>
<name>A0A132UBW7_9BACL</name>
<dbReference type="Gene3D" id="2.180.10.10">
    <property type="entry name" value="RHS repeat-associated core"/>
    <property type="match status" value="1"/>
</dbReference>
<keyword evidence="3" id="KW-1185">Reference proteome</keyword>
<dbReference type="Pfam" id="PF13517">
    <property type="entry name" value="FG-GAP_3"/>
    <property type="match status" value="3"/>
</dbReference>
<dbReference type="InterPro" id="IPR031325">
    <property type="entry name" value="RHS_repeat"/>
</dbReference>
<dbReference type="PATRIC" id="fig|483937.3.peg.6122"/>
<reference evidence="2 3" key="1">
    <citation type="submission" date="2015-08" db="EMBL/GenBank/DDBJ databases">
        <title>Genomes of Paenibacillus riograndensis.</title>
        <authorList>
            <person name="Sant'Anna F.H."/>
            <person name="Souza R."/>
            <person name="Ambrosini A."/>
            <person name="Bach E."/>
            <person name="Fernandes G."/>
            <person name="Balsanelli E."/>
            <person name="Baura V.A."/>
            <person name="Pedrosa F.O."/>
            <person name="Souza E.M."/>
            <person name="Passaglia L."/>
        </authorList>
    </citation>
    <scope>NUCLEOTIDE SEQUENCE [LARGE SCALE GENOMIC DNA]</scope>
    <source>
        <strain evidence="2 3">CAS34</strain>
    </source>
</reference>
<organism evidence="2 3">
    <name type="scientific">Paenibacillus riograndensis</name>
    <dbReference type="NCBI Taxonomy" id="483937"/>
    <lineage>
        <taxon>Bacteria</taxon>
        <taxon>Bacillati</taxon>
        <taxon>Bacillota</taxon>
        <taxon>Bacilli</taxon>
        <taxon>Bacillales</taxon>
        <taxon>Paenibacillaceae</taxon>
        <taxon>Paenibacillus</taxon>
        <taxon>Paenibacillus sonchi group</taxon>
    </lineage>
</organism>
<dbReference type="InterPro" id="IPR013517">
    <property type="entry name" value="FG-GAP"/>
</dbReference>
<comment type="caution">
    <text evidence="2">The sequence shown here is derived from an EMBL/GenBank/DDBJ whole genome shotgun (WGS) entry which is preliminary data.</text>
</comment>
<proteinExistence type="predicted"/>
<dbReference type="OrthoDB" id="9816589at2"/>
<dbReference type="PANTHER" id="PTHR46580">
    <property type="entry name" value="SENSOR KINASE-RELATED"/>
    <property type="match status" value="1"/>
</dbReference>
<dbReference type="InterPro" id="IPR028994">
    <property type="entry name" value="Integrin_alpha_N"/>
</dbReference>
<dbReference type="Proteomes" id="UP000070475">
    <property type="component" value="Unassembled WGS sequence"/>
</dbReference>
<evidence type="ECO:0000313" key="2">
    <source>
        <dbReference type="EMBL" id="KWX81032.1"/>
    </source>
</evidence>
<sequence>MIIKIWPNSGKLGTIRRLILALGVLFTMSSTLGADKTSATHAAAGYMPWTWNSSARILEDNSNMWFADVNGDGKADMISKGEAGAWNAGFVYVALSNGTGYPSWSWDSGKRMIDDNSTICFADVNGDGKADLISKGQAGAYNAGFIYVSLSNGKGYSGWTWNSSARILEDNSKLWLDDVNGDGKTDLISKGEAGAWNAGIVYVALSNGTGYPSWTWNSGKRMIDDNSTMWFADVNGDKKADLLAKGQAGAANAGFVYVSLSTGSSYPYWTWNSGRRMIDDNGSMWFADINGDGKSDLVSKGQAGAENSGQVYVCLSNGTGYPWWTWDSGSRMIDDNSTMWFADVDGDGKTELLSIGQAGAINDGWLYFSLSTGTGFEPWTWYSGRKIINNTTSLWLADVNGDGKSDIITKGEAPGPTAGYVFVSLSTDLLITKYEYNAAGQIKTVTYPDGIKIYYEYDKNGNLISRKK</sequence>